<reference evidence="3 4" key="1">
    <citation type="submission" date="2024-06" db="EMBL/GenBank/DDBJ databases">
        <authorList>
            <person name="Kaempfer P."/>
            <person name="Viver T."/>
        </authorList>
    </citation>
    <scope>NUCLEOTIDE SEQUENCE [LARGE SCALE GENOMIC DNA]</scope>
    <source>
        <strain evidence="3 4">ST-75</strain>
    </source>
</reference>
<protein>
    <submittedName>
        <fullName evidence="3">Uncharacterized protein</fullName>
    </submittedName>
</protein>
<keyword evidence="4" id="KW-1185">Reference proteome</keyword>
<sequence>MKKSFLLAFGLLSMGAFAQNTFPSSGNVGIGTSSPVVDLEVLDSGLLIPIGTTNYNYAYFGSRVTSRNTTSATGLLIKKKSVIGVFPDPSVTSTLLQTVGGNYDAATNTYTLSSYLEFNAKQTANMSRAAVTFGYQDNELMRLSRDGKVRISSTDIATPAGYRLYVEDGILTEKVRVAVEGTADWADYVFADNYNLMPLNEVEAFTKENKHLPNVPSAEDVVNQGLDVAQMDAKLLEKIEELTLYLIEQNKQIEELKAEIKELKEQDKE</sequence>
<evidence type="ECO:0000313" key="4">
    <source>
        <dbReference type="Proteomes" id="UP001629059"/>
    </source>
</evidence>
<feature type="signal peptide" evidence="2">
    <location>
        <begin position="1"/>
        <end position="18"/>
    </location>
</feature>
<dbReference type="EMBL" id="JBELQB010000015">
    <property type="protein sequence ID" value="MFL9839060.1"/>
    <property type="molecule type" value="Genomic_DNA"/>
</dbReference>
<evidence type="ECO:0000256" key="1">
    <source>
        <dbReference type="SAM" id="Coils"/>
    </source>
</evidence>
<dbReference type="RefSeq" id="WP_408076018.1">
    <property type="nucleotide sequence ID" value="NZ_JBELQB010000015.1"/>
</dbReference>
<name>A0ABW8YIE9_9FLAO</name>
<feature type="chain" id="PRO_5045066393" evidence="2">
    <location>
        <begin position="19"/>
        <end position="269"/>
    </location>
</feature>
<evidence type="ECO:0000313" key="3">
    <source>
        <dbReference type="EMBL" id="MFL9839060.1"/>
    </source>
</evidence>
<evidence type="ECO:0000256" key="2">
    <source>
        <dbReference type="SAM" id="SignalP"/>
    </source>
</evidence>
<keyword evidence="2" id="KW-0732">Signal</keyword>
<comment type="caution">
    <text evidence="3">The sequence shown here is derived from an EMBL/GenBank/DDBJ whole genome shotgun (WGS) entry which is preliminary data.</text>
</comment>
<dbReference type="Proteomes" id="UP001629059">
    <property type="component" value="Unassembled WGS sequence"/>
</dbReference>
<proteinExistence type="predicted"/>
<gene>
    <name evidence="3" type="ORF">ABS768_16240</name>
</gene>
<feature type="coiled-coil region" evidence="1">
    <location>
        <begin position="239"/>
        <end position="269"/>
    </location>
</feature>
<accession>A0ABW8YIE9</accession>
<keyword evidence="1" id="KW-0175">Coiled coil</keyword>
<organism evidence="3 4">
    <name type="scientific">Flavobacterium rhizophilum</name>
    <dbReference type="NCBI Taxonomy" id="3163296"/>
    <lineage>
        <taxon>Bacteria</taxon>
        <taxon>Pseudomonadati</taxon>
        <taxon>Bacteroidota</taxon>
        <taxon>Flavobacteriia</taxon>
        <taxon>Flavobacteriales</taxon>
        <taxon>Flavobacteriaceae</taxon>
        <taxon>Flavobacterium</taxon>
    </lineage>
</organism>